<accession>A0A5R9F794</accession>
<gene>
    <name evidence="1" type="ORF">FCL54_06625</name>
</gene>
<name>A0A5R9F794_9BACL</name>
<evidence type="ECO:0000313" key="1">
    <source>
        <dbReference type="EMBL" id="TLS38206.1"/>
    </source>
</evidence>
<comment type="caution">
    <text evidence="1">The sequence shown here is derived from an EMBL/GenBank/DDBJ whole genome shotgun (WGS) entry which is preliminary data.</text>
</comment>
<sequence>MISRGLAILFIGVVVGVCWFFTAHYTEAVDNPIADNSGHKGSELVEIVPIHTESQQVADEK</sequence>
<dbReference type="Proteomes" id="UP000308230">
    <property type="component" value="Unassembled WGS sequence"/>
</dbReference>
<organism evidence="1 2">
    <name type="scientific">Exobacillus caeni</name>
    <dbReference type="NCBI Taxonomy" id="2574798"/>
    <lineage>
        <taxon>Bacteria</taxon>
        <taxon>Bacillati</taxon>
        <taxon>Bacillota</taxon>
        <taxon>Bacilli</taxon>
        <taxon>Bacillales</taxon>
        <taxon>Guptibacillaceae</taxon>
        <taxon>Exobacillus</taxon>
    </lineage>
</organism>
<keyword evidence="2" id="KW-1185">Reference proteome</keyword>
<dbReference type="AlphaFoldDB" id="A0A5R9F794"/>
<proteinExistence type="predicted"/>
<evidence type="ECO:0000313" key="2">
    <source>
        <dbReference type="Proteomes" id="UP000308230"/>
    </source>
</evidence>
<dbReference type="EMBL" id="SWLG01000004">
    <property type="protein sequence ID" value="TLS38206.1"/>
    <property type="molecule type" value="Genomic_DNA"/>
</dbReference>
<dbReference type="RefSeq" id="WP_138124520.1">
    <property type="nucleotide sequence ID" value="NZ_SWLG01000004.1"/>
</dbReference>
<protein>
    <submittedName>
        <fullName evidence="1">Uncharacterized protein</fullName>
    </submittedName>
</protein>
<reference evidence="1 2" key="1">
    <citation type="submission" date="2019-04" db="EMBL/GenBank/DDBJ databases">
        <title>Bacillus caeni sp. nov., a bacterium isolated from mangrove sediment.</title>
        <authorList>
            <person name="Huang H."/>
            <person name="Mo K."/>
            <person name="Hu Y."/>
        </authorList>
    </citation>
    <scope>NUCLEOTIDE SEQUENCE [LARGE SCALE GENOMIC DNA]</scope>
    <source>
        <strain evidence="1 2">HB172195</strain>
    </source>
</reference>